<dbReference type="EMBL" id="HBUE01267881">
    <property type="protein sequence ID" value="CAG6562506.1"/>
    <property type="molecule type" value="Transcribed_RNA"/>
</dbReference>
<organism evidence="1">
    <name type="scientific">Culex pipiens</name>
    <name type="common">House mosquito</name>
    <dbReference type="NCBI Taxonomy" id="7175"/>
    <lineage>
        <taxon>Eukaryota</taxon>
        <taxon>Metazoa</taxon>
        <taxon>Ecdysozoa</taxon>
        <taxon>Arthropoda</taxon>
        <taxon>Hexapoda</taxon>
        <taxon>Insecta</taxon>
        <taxon>Pterygota</taxon>
        <taxon>Neoptera</taxon>
        <taxon>Endopterygota</taxon>
        <taxon>Diptera</taxon>
        <taxon>Nematocera</taxon>
        <taxon>Culicoidea</taxon>
        <taxon>Culicidae</taxon>
        <taxon>Culicinae</taxon>
        <taxon>Culicini</taxon>
        <taxon>Culex</taxon>
        <taxon>Culex</taxon>
    </lineage>
</organism>
<name>A0A8D8DK29_CULPI</name>
<evidence type="ECO:0000313" key="1">
    <source>
        <dbReference type="EMBL" id="CAG6511101.1"/>
    </source>
</evidence>
<protein>
    <submittedName>
        <fullName evidence="1">(northern house mosquito) hypothetical protein</fullName>
    </submittedName>
</protein>
<sequence length="131" mass="14900">MGFKLHLVGHHPSASNRHRRVHTDNSVFSGQIDYHRLSFHTDQIRSLPGQSIITDCLFHTKQKFRCFTGQSVITDFPGNQSKTSPKFSSNRCACLHRFPPRKTEKTLFSSSPINTKKSGFLRKDVLGLSSR</sequence>
<proteinExistence type="predicted"/>
<dbReference type="EMBL" id="HBUE01162692">
    <property type="protein sequence ID" value="CAG6511101.1"/>
    <property type="molecule type" value="Transcribed_RNA"/>
</dbReference>
<reference evidence="1" key="1">
    <citation type="submission" date="2021-05" db="EMBL/GenBank/DDBJ databases">
        <authorList>
            <person name="Alioto T."/>
            <person name="Alioto T."/>
            <person name="Gomez Garrido J."/>
        </authorList>
    </citation>
    <scope>NUCLEOTIDE SEQUENCE</scope>
</reference>
<accession>A0A8D8DK29</accession>
<dbReference type="AlphaFoldDB" id="A0A8D8DK29"/>